<protein>
    <recommendedName>
        <fullName evidence="1">MoxR-vWA-beta-propeller ternary system domain-containing protein</fullName>
    </recommendedName>
</protein>
<dbReference type="EMBL" id="LR215974">
    <property type="protein sequence ID" value="VFB03435.1"/>
    <property type="molecule type" value="Genomic_DNA"/>
</dbReference>
<accession>A0A4U8WES9</accession>
<dbReference type="Pfam" id="PF19920">
    <property type="entry name" value="bpX4"/>
    <property type="match status" value="1"/>
</dbReference>
<dbReference type="RefSeq" id="WP_130914052.1">
    <property type="nucleotide sequence ID" value="NZ_LR215974.1"/>
</dbReference>
<evidence type="ECO:0000259" key="1">
    <source>
        <dbReference type="Pfam" id="PF19920"/>
    </source>
</evidence>
<evidence type="ECO:0000313" key="3">
    <source>
        <dbReference type="Proteomes" id="UP000290013"/>
    </source>
</evidence>
<feature type="domain" description="MoxR-vWA-beta-propeller ternary system" evidence="1">
    <location>
        <begin position="7"/>
        <end position="207"/>
    </location>
</feature>
<proteinExistence type="predicted"/>
<gene>
    <name evidence="2" type="ORF">NCTC12078_01449</name>
</gene>
<dbReference type="InterPro" id="IPR045549">
    <property type="entry name" value="bpX4"/>
</dbReference>
<dbReference type="KEGG" id="ctai:NCTC12078_01449"/>
<dbReference type="Proteomes" id="UP000290013">
    <property type="component" value="Chromosome"/>
</dbReference>
<evidence type="ECO:0000313" key="2">
    <source>
        <dbReference type="EMBL" id="VFB03435.1"/>
    </source>
</evidence>
<reference evidence="2 3" key="1">
    <citation type="submission" date="2019-02" db="EMBL/GenBank/DDBJ databases">
        <authorList>
            <consortium name="Pathogen Informatics"/>
        </authorList>
    </citation>
    <scope>NUCLEOTIDE SEQUENCE [LARGE SCALE GENOMIC DNA]</scope>
    <source>
        <strain evidence="2 3">3012STDY6944375</strain>
    </source>
</reference>
<sequence length="212" mass="24901">MQNKSPFLDTILQLRKDGSLIVYSELHQTSVKEEQDAADYLQSEFERERLNFLVDTIPFSKNAAIWAAKVVYHSAQLYLIRKDTTKDLQKLIIDFQSEKDISAIISADLTLRFLPQIYDALQVADSEDPLIKMLENILKKFHYSAVGCDLDLEGINWEKELEDKTYRKLYLERIVEKKAYPLAEIPYINQLLMAEFGMHKYIFWRELKNINN</sequence>
<organism evidence="2 3">
    <name type="scientific">Chryseobacterium taihuense</name>
    <dbReference type="NCBI Taxonomy" id="1141221"/>
    <lineage>
        <taxon>Bacteria</taxon>
        <taxon>Pseudomonadati</taxon>
        <taxon>Bacteroidota</taxon>
        <taxon>Flavobacteriia</taxon>
        <taxon>Flavobacteriales</taxon>
        <taxon>Weeksellaceae</taxon>
        <taxon>Chryseobacterium group</taxon>
        <taxon>Chryseobacterium</taxon>
    </lineage>
</organism>
<dbReference type="AlphaFoldDB" id="A0A4U8WES9"/>
<name>A0A4U8WES9_9FLAO</name>